<evidence type="ECO:0000313" key="5">
    <source>
        <dbReference type="EMBL" id="SMF90416.1"/>
    </source>
</evidence>
<name>A0A1X7HPN4_9BACL</name>
<dbReference type="GO" id="GO:0005524">
    <property type="term" value="F:ATP binding"/>
    <property type="evidence" value="ECO:0007669"/>
    <property type="project" value="UniProtKB-KW"/>
</dbReference>
<accession>A0A1X7HPN4</accession>
<reference evidence="5 6" key="1">
    <citation type="submission" date="2017-04" db="EMBL/GenBank/DDBJ databases">
        <authorList>
            <person name="Afonso C.L."/>
            <person name="Miller P.J."/>
            <person name="Scott M.A."/>
            <person name="Spackman E."/>
            <person name="Goraichik I."/>
            <person name="Dimitrov K.M."/>
            <person name="Suarez D.L."/>
            <person name="Swayne D.E."/>
        </authorList>
    </citation>
    <scope>NUCLEOTIDE SEQUENCE [LARGE SCALE GENOMIC DNA]</scope>
    <source>
        <strain evidence="5 6">N3/975</strain>
    </source>
</reference>
<feature type="domain" description="ABC transporter" evidence="4">
    <location>
        <begin position="3"/>
        <end position="233"/>
    </location>
</feature>
<dbReference type="InterPro" id="IPR027417">
    <property type="entry name" value="P-loop_NTPase"/>
</dbReference>
<dbReference type="GO" id="GO:0016887">
    <property type="term" value="F:ATP hydrolysis activity"/>
    <property type="evidence" value="ECO:0007669"/>
    <property type="project" value="InterPro"/>
</dbReference>
<keyword evidence="3 5" id="KW-0067">ATP-binding</keyword>
<dbReference type="STRING" id="1313296.SAMN05661091_5032"/>
<gene>
    <name evidence="5" type="ORF">SAMN05661091_5032</name>
</gene>
<dbReference type="SUPFAM" id="SSF52540">
    <property type="entry name" value="P-loop containing nucleoside triphosphate hydrolases"/>
    <property type="match status" value="1"/>
</dbReference>
<keyword evidence="2" id="KW-0547">Nucleotide-binding</keyword>
<proteinExistence type="predicted"/>
<dbReference type="InterPro" id="IPR003439">
    <property type="entry name" value="ABC_transporter-like_ATP-bd"/>
</dbReference>
<sequence>MILEVNHVNGWYTKDKHIIEDVHFQVEAGKIYALLGTNGAGKTTLLHILTSIHSQYSGEIYVCGEKLTPDNIVRLKQQRYFIPDHPDLFDEMSPLAFMEFVHGLYGKTFDIQRFQQLCGAFAFETYVHQKISTLSLGNRQKTALINGLLLQCPLLIMDEPLVGLDVVAIETFYQELRAYVAQGNSALLSTHLFQVVDSVCDEAFILHQGKIKDHVVVNKQRSMKETFFRVIEHE</sequence>
<dbReference type="AlphaFoldDB" id="A0A1X7HPN4"/>
<dbReference type="PROSITE" id="PS50893">
    <property type="entry name" value="ABC_TRANSPORTER_2"/>
    <property type="match status" value="1"/>
</dbReference>
<evidence type="ECO:0000259" key="4">
    <source>
        <dbReference type="PROSITE" id="PS50893"/>
    </source>
</evidence>
<dbReference type="PANTHER" id="PTHR42939">
    <property type="entry name" value="ABC TRANSPORTER ATP-BINDING PROTEIN ALBC-RELATED"/>
    <property type="match status" value="1"/>
</dbReference>
<dbReference type="RefSeq" id="WP_208915703.1">
    <property type="nucleotide sequence ID" value="NZ_LT840184.1"/>
</dbReference>
<keyword evidence="1" id="KW-0813">Transport</keyword>
<evidence type="ECO:0000256" key="3">
    <source>
        <dbReference type="ARBA" id="ARBA00022840"/>
    </source>
</evidence>
<protein>
    <submittedName>
        <fullName evidence="5">ABC-2 type transport system ATP-binding protein</fullName>
    </submittedName>
</protein>
<dbReference type="Pfam" id="PF00005">
    <property type="entry name" value="ABC_tran"/>
    <property type="match status" value="1"/>
</dbReference>
<evidence type="ECO:0000256" key="1">
    <source>
        <dbReference type="ARBA" id="ARBA00022448"/>
    </source>
</evidence>
<keyword evidence="6" id="KW-1185">Reference proteome</keyword>
<dbReference type="PANTHER" id="PTHR42939:SF1">
    <property type="entry name" value="ABC TRANSPORTER ATP-BINDING PROTEIN ALBC-RELATED"/>
    <property type="match status" value="1"/>
</dbReference>
<dbReference type="InterPro" id="IPR003593">
    <property type="entry name" value="AAA+_ATPase"/>
</dbReference>
<organism evidence="5 6">
    <name type="scientific">Paenibacillus uliginis N3/975</name>
    <dbReference type="NCBI Taxonomy" id="1313296"/>
    <lineage>
        <taxon>Bacteria</taxon>
        <taxon>Bacillati</taxon>
        <taxon>Bacillota</taxon>
        <taxon>Bacilli</taxon>
        <taxon>Bacillales</taxon>
        <taxon>Paenibacillaceae</taxon>
        <taxon>Paenibacillus</taxon>
    </lineage>
</organism>
<dbReference type="Gene3D" id="3.40.50.300">
    <property type="entry name" value="P-loop containing nucleotide triphosphate hydrolases"/>
    <property type="match status" value="1"/>
</dbReference>
<dbReference type="Proteomes" id="UP000192940">
    <property type="component" value="Chromosome I"/>
</dbReference>
<dbReference type="InterPro" id="IPR051782">
    <property type="entry name" value="ABC_Transporter_VariousFunc"/>
</dbReference>
<dbReference type="SMART" id="SM00382">
    <property type="entry name" value="AAA"/>
    <property type="match status" value="1"/>
</dbReference>
<dbReference type="EMBL" id="LT840184">
    <property type="protein sequence ID" value="SMF90416.1"/>
    <property type="molecule type" value="Genomic_DNA"/>
</dbReference>
<dbReference type="CDD" id="cd03230">
    <property type="entry name" value="ABC_DR_subfamily_A"/>
    <property type="match status" value="1"/>
</dbReference>
<evidence type="ECO:0000313" key="6">
    <source>
        <dbReference type="Proteomes" id="UP000192940"/>
    </source>
</evidence>
<evidence type="ECO:0000256" key="2">
    <source>
        <dbReference type="ARBA" id="ARBA00022741"/>
    </source>
</evidence>